<evidence type="ECO:0000313" key="10">
    <source>
        <dbReference type="Proteomes" id="UP001153076"/>
    </source>
</evidence>
<comment type="subcellular location">
    <subcellularLocation>
        <location evidence="1">Cytoplasm</location>
        <location evidence="1">Cytoskeleton</location>
    </subcellularLocation>
</comment>
<reference evidence="9" key="1">
    <citation type="submission" date="2022-04" db="EMBL/GenBank/DDBJ databases">
        <title>Carnegiea gigantea Genome sequencing and assembly v2.</title>
        <authorList>
            <person name="Copetti D."/>
            <person name="Sanderson M.J."/>
            <person name="Burquez A."/>
            <person name="Wojciechowski M.F."/>
        </authorList>
    </citation>
    <scope>NUCLEOTIDE SEQUENCE</scope>
    <source>
        <strain evidence="9">SGP5-SGP5p</strain>
        <tissue evidence="9">Aerial part</tissue>
    </source>
</reference>
<dbReference type="InterPro" id="IPR045110">
    <property type="entry name" value="XMAP215"/>
</dbReference>
<dbReference type="Gene3D" id="1.25.10.10">
    <property type="entry name" value="Leucine-rich Repeat Variant"/>
    <property type="match status" value="2"/>
</dbReference>
<dbReference type="SMART" id="SM01349">
    <property type="entry name" value="TOG"/>
    <property type="match status" value="1"/>
</dbReference>
<feature type="compositionally biased region" description="Basic and acidic residues" evidence="7">
    <location>
        <begin position="1"/>
        <end position="10"/>
    </location>
</feature>
<comment type="caution">
    <text evidence="9">The sequence shown here is derived from an EMBL/GenBank/DDBJ whole genome shotgun (WGS) entry which is preliminary data.</text>
</comment>
<dbReference type="Pfam" id="PF12348">
    <property type="entry name" value="CLASP_N"/>
    <property type="match status" value="1"/>
</dbReference>
<proteinExistence type="inferred from homology"/>
<protein>
    <recommendedName>
        <fullName evidence="8">TOG domain-containing protein</fullName>
    </recommendedName>
</protein>
<dbReference type="GO" id="GO:0005856">
    <property type="term" value="C:cytoskeleton"/>
    <property type="evidence" value="ECO:0007669"/>
    <property type="project" value="UniProtKB-SubCell"/>
</dbReference>
<dbReference type="Proteomes" id="UP001153076">
    <property type="component" value="Unassembled WGS sequence"/>
</dbReference>
<feature type="repeat" description="HEAT" evidence="6">
    <location>
        <begin position="210"/>
        <end position="248"/>
    </location>
</feature>
<dbReference type="SUPFAM" id="SSF48371">
    <property type="entry name" value="ARM repeat"/>
    <property type="match status" value="1"/>
</dbReference>
<dbReference type="InterPro" id="IPR024395">
    <property type="entry name" value="CLASP_N_dom"/>
</dbReference>
<evidence type="ECO:0000256" key="3">
    <source>
        <dbReference type="ARBA" id="ARBA00022737"/>
    </source>
</evidence>
<dbReference type="FunFam" id="1.25.10.10:FF:000019">
    <property type="entry name" value="Cytoskeleton-associated protein 5"/>
    <property type="match status" value="1"/>
</dbReference>
<evidence type="ECO:0000256" key="6">
    <source>
        <dbReference type="PROSITE-ProRule" id="PRU00103"/>
    </source>
</evidence>
<dbReference type="InterPro" id="IPR016024">
    <property type="entry name" value="ARM-type_fold"/>
</dbReference>
<evidence type="ECO:0000256" key="5">
    <source>
        <dbReference type="ARBA" id="ARBA00025722"/>
    </source>
</evidence>
<keyword evidence="10" id="KW-1185">Reference proteome</keyword>
<feature type="region of interest" description="Disordered" evidence="7">
    <location>
        <begin position="1"/>
        <end position="32"/>
    </location>
</feature>
<dbReference type="GO" id="GO:0051010">
    <property type="term" value="F:microtubule plus-end binding"/>
    <property type="evidence" value="ECO:0007669"/>
    <property type="project" value="InterPro"/>
</dbReference>
<evidence type="ECO:0000313" key="9">
    <source>
        <dbReference type="EMBL" id="KAJ8426687.1"/>
    </source>
</evidence>
<gene>
    <name evidence="9" type="ORF">Cgig2_018778</name>
</gene>
<dbReference type="PROSITE" id="PS50077">
    <property type="entry name" value="HEAT_REPEAT"/>
    <property type="match status" value="1"/>
</dbReference>
<dbReference type="EMBL" id="JAKOGI010001253">
    <property type="protein sequence ID" value="KAJ8426687.1"/>
    <property type="molecule type" value="Genomic_DNA"/>
</dbReference>
<keyword evidence="3" id="KW-0677">Repeat</keyword>
<evidence type="ECO:0000256" key="2">
    <source>
        <dbReference type="ARBA" id="ARBA00022490"/>
    </source>
</evidence>
<name>A0A9Q1GWF1_9CARY</name>
<dbReference type="InterPro" id="IPR021133">
    <property type="entry name" value="HEAT_type_2"/>
</dbReference>
<evidence type="ECO:0000259" key="8">
    <source>
        <dbReference type="SMART" id="SM01349"/>
    </source>
</evidence>
<comment type="similarity">
    <text evidence="5">Belongs to the TOG/XMAP215 family.</text>
</comment>
<evidence type="ECO:0000256" key="4">
    <source>
        <dbReference type="ARBA" id="ARBA00023212"/>
    </source>
</evidence>
<dbReference type="InterPro" id="IPR034085">
    <property type="entry name" value="TOG"/>
</dbReference>
<dbReference type="GO" id="GO:0061863">
    <property type="term" value="F:microtubule plus end polymerase"/>
    <property type="evidence" value="ECO:0007669"/>
    <property type="project" value="InterPro"/>
</dbReference>
<evidence type="ECO:0000256" key="1">
    <source>
        <dbReference type="ARBA" id="ARBA00004245"/>
    </source>
</evidence>
<keyword evidence="2" id="KW-0963">Cytoplasm</keyword>
<evidence type="ECO:0000256" key="7">
    <source>
        <dbReference type="SAM" id="MobiDB-lite"/>
    </source>
</evidence>
<dbReference type="OrthoDB" id="205662at2759"/>
<dbReference type="InterPro" id="IPR011989">
    <property type="entry name" value="ARM-like"/>
</dbReference>
<accession>A0A9Q1GWF1</accession>
<feature type="domain" description="TOG" evidence="8">
    <location>
        <begin position="38"/>
        <end position="273"/>
    </location>
</feature>
<dbReference type="GO" id="GO:0046785">
    <property type="term" value="P:microtubule polymerization"/>
    <property type="evidence" value="ECO:0007669"/>
    <property type="project" value="InterPro"/>
</dbReference>
<sequence>MLSELDKEPELEVVAEVSDTGPAEESSSADQQEIDEYELVDAVDILTPLEKSVFWHGVKATRWSERKGAVAELTKLAATKRIASGDFTEVCRTLKKLVKDVNVAVSVEAIQAIGNLARGLRAHFSRSSRVLLPVCLEKLKEKKPSLTDALTRTLQAMYKSGCLNMVDIVEDIKTAVKNKVPLVRSLTLNWVTFCFKTSTKSIIQKVHKDYVPICTECLNDGTPEVRDAAFSAFVALAKSVGMKPLERSLEKLDDIRRKKLNDMIGSLGSGPAALCSAGNTQTLVEGASEVSGNSFVKKSAASMLSGKMTFQAAPANNKKGASAKPVTSAKVDGGREAKSLKKVGSEDVELLDMSLDEIESCIAISSLKEQVERIQELDPSVEILIRLLCAVPGWSEKNVQVQQQTIEVITYIASTATRFPKKCVVVCLIGLSERLADTKTRLQVMKCLTTFSEAVGPGFIFESKIK</sequence>
<organism evidence="9 10">
    <name type="scientific">Carnegiea gigantea</name>
    <dbReference type="NCBI Taxonomy" id="171969"/>
    <lineage>
        <taxon>Eukaryota</taxon>
        <taxon>Viridiplantae</taxon>
        <taxon>Streptophyta</taxon>
        <taxon>Embryophyta</taxon>
        <taxon>Tracheophyta</taxon>
        <taxon>Spermatophyta</taxon>
        <taxon>Magnoliopsida</taxon>
        <taxon>eudicotyledons</taxon>
        <taxon>Gunneridae</taxon>
        <taxon>Pentapetalae</taxon>
        <taxon>Caryophyllales</taxon>
        <taxon>Cactineae</taxon>
        <taxon>Cactaceae</taxon>
        <taxon>Cactoideae</taxon>
        <taxon>Echinocereeae</taxon>
        <taxon>Carnegiea</taxon>
    </lineage>
</organism>
<dbReference type="GO" id="GO:0007051">
    <property type="term" value="P:spindle organization"/>
    <property type="evidence" value="ECO:0007669"/>
    <property type="project" value="InterPro"/>
</dbReference>
<dbReference type="AlphaFoldDB" id="A0A9Q1GWF1"/>
<keyword evidence="4" id="KW-0206">Cytoskeleton</keyword>
<dbReference type="GO" id="GO:0030951">
    <property type="term" value="P:establishment or maintenance of microtubule cytoskeleton polarity"/>
    <property type="evidence" value="ECO:0007669"/>
    <property type="project" value="InterPro"/>
</dbReference>
<dbReference type="PANTHER" id="PTHR12609">
    <property type="entry name" value="MICROTUBULE ASSOCIATED PROTEIN XMAP215"/>
    <property type="match status" value="1"/>
</dbReference>